<name>A0A0L0BP25_LUCCU</name>
<feature type="transmembrane region" description="Helical" evidence="1">
    <location>
        <begin position="65"/>
        <end position="86"/>
    </location>
</feature>
<evidence type="ECO:0000313" key="3">
    <source>
        <dbReference type="Proteomes" id="UP000037069"/>
    </source>
</evidence>
<keyword evidence="3" id="KW-1185">Reference proteome</keyword>
<accession>A0A0L0BP25</accession>
<comment type="caution">
    <text evidence="2">The sequence shown here is derived from an EMBL/GenBank/DDBJ whole genome shotgun (WGS) entry which is preliminary data.</text>
</comment>
<proteinExistence type="predicted"/>
<keyword evidence="1" id="KW-1133">Transmembrane helix</keyword>
<evidence type="ECO:0000313" key="2">
    <source>
        <dbReference type="EMBL" id="KNC21812.1"/>
    </source>
</evidence>
<keyword evidence="1" id="KW-0472">Membrane</keyword>
<reference evidence="2 3" key="1">
    <citation type="journal article" date="2015" name="Nat. Commun.">
        <title>Lucilia cuprina genome unlocks parasitic fly biology to underpin future interventions.</title>
        <authorList>
            <person name="Anstead C.A."/>
            <person name="Korhonen P.K."/>
            <person name="Young N.D."/>
            <person name="Hall R.S."/>
            <person name="Jex A.R."/>
            <person name="Murali S.C."/>
            <person name="Hughes D.S."/>
            <person name="Lee S.F."/>
            <person name="Perry T."/>
            <person name="Stroehlein A.J."/>
            <person name="Ansell B.R."/>
            <person name="Breugelmans B."/>
            <person name="Hofmann A."/>
            <person name="Qu J."/>
            <person name="Dugan S."/>
            <person name="Lee S.L."/>
            <person name="Chao H."/>
            <person name="Dinh H."/>
            <person name="Han Y."/>
            <person name="Doddapaneni H.V."/>
            <person name="Worley K.C."/>
            <person name="Muzny D.M."/>
            <person name="Ioannidis P."/>
            <person name="Waterhouse R.M."/>
            <person name="Zdobnov E.M."/>
            <person name="James P.J."/>
            <person name="Bagnall N.H."/>
            <person name="Kotze A.C."/>
            <person name="Gibbs R.A."/>
            <person name="Richards S."/>
            <person name="Batterham P."/>
            <person name="Gasser R.B."/>
        </authorList>
    </citation>
    <scope>NUCLEOTIDE SEQUENCE [LARGE SCALE GENOMIC DNA]</scope>
    <source>
        <strain evidence="2 3">LS</strain>
        <tissue evidence="2">Full body</tissue>
    </source>
</reference>
<gene>
    <name evidence="2" type="ORF">FF38_03196</name>
</gene>
<keyword evidence="1" id="KW-0812">Transmembrane</keyword>
<dbReference type="AlphaFoldDB" id="A0A0L0BP25"/>
<evidence type="ECO:0000256" key="1">
    <source>
        <dbReference type="SAM" id="Phobius"/>
    </source>
</evidence>
<dbReference type="EMBL" id="JRES01001578">
    <property type="protein sequence ID" value="KNC21812.1"/>
    <property type="molecule type" value="Genomic_DNA"/>
</dbReference>
<sequence length="161" mass="18607">MYVLCPSLEFIRFDKIQVCFHFSLISNHLKRSAAAVPASAGAVCYDWLLLLLLDVAIDVVYNTQTFHFMWMCVLLICGIMISNNFLNKSLQNSLTIKLRQCFNNETVNYTIFNSLITIEAFLSQNVFRDILSSCLSSFNGFNQRNQKSSIEYKTYLDQKQR</sequence>
<protein>
    <submittedName>
        <fullName evidence="2">Uncharacterized protein</fullName>
    </submittedName>
</protein>
<organism evidence="2 3">
    <name type="scientific">Lucilia cuprina</name>
    <name type="common">Green bottle fly</name>
    <name type="synonym">Australian sheep blowfly</name>
    <dbReference type="NCBI Taxonomy" id="7375"/>
    <lineage>
        <taxon>Eukaryota</taxon>
        <taxon>Metazoa</taxon>
        <taxon>Ecdysozoa</taxon>
        <taxon>Arthropoda</taxon>
        <taxon>Hexapoda</taxon>
        <taxon>Insecta</taxon>
        <taxon>Pterygota</taxon>
        <taxon>Neoptera</taxon>
        <taxon>Endopterygota</taxon>
        <taxon>Diptera</taxon>
        <taxon>Brachycera</taxon>
        <taxon>Muscomorpha</taxon>
        <taxon>Oestroidea</taxon>
        <taxon>Calliphoridae</taxon>
        <taxon>Luciliinae</taxon>
        <taxon>Lucilia</taxon>
    </lineage>
</organism>
<dbReference type="Proteomes" id="UP000037069">
    <property type="component" value="Unassembled WGS sequence"/>
</dbReference>
<feature type="transmembrane region" description="Helical" evidence="1">
    <location>
        <begin position="33"/>
        <end position="53"/>
    </location>
</feature>